<dbReference type="NCBIfam" id="TIGR00169">
    <property type="entry name" value="leuB"/>
    <property type="match status" value="1"/>
</dbReference>
<dbReference type="PROSITE" id="PS00470">
    <property type="entry name" value="IDH_IMDH"/>
    <property type="match status" value="1"/>
</dbReference>
<feature type="binding site" evidence="16">
    <location>
        <position position="248"/>
    </location>
    <ligand>
        <name>Mg(2+)</name>
        <dbReference type="ChEBI" id="CHEBI:18420"/>
    </ligand>
</feature>
<dbReference type="Proteomes" id="UP000186795">
    <property type="component" value="Unassembled WGS sequence"/>
</dbReference>
<dbReference type="UniPathway" id="UPA00048">
    <property type="reaction ID" value="UER00072"/>
</dbReference>
<dbReference type="FunFam" id="3.40.718.10:FF:000028">
    <property type="entry name" value="3-isopropylmalate dehydrogenase"/>
    <property type="match status" value="1"/>
</dbReference>
<feature type="binding site" evidence="16">
    <location>
        <position position="224"/>
    </location>
    <ligand>
        <name>substrate</name>
    </ligand>
</feature>
<evidence type="ECO:0000256" key="3">
    <source>
        <dbReference type="ARBA" id="ARBA00004496"/>
    </source>
</evidence>
<dbReference type="SUPFAM" id="SSF53659">
    <property type="entry name" value="Isocitrate/Isopropylmalate dehydrogenase-like"/>
    <property type="match status" value="1"/>
</dbReference>
<dbReference type="HAMAP" id="MF_01033">
    <property type="entry name" value="LeuB_type1"/>
    <property type="match status" value="1"/>
</dbReference>
<dbReference type="PANTHER" id="PTHR42979">
    <property type="entry name" value="3-ISOPROPYLMALATE DEHYDROGENASE"/>
    <property type="match status" value="1"/>
</dbReference>
<protein>
    <recommendedName>
        <fullName evidence="16">3-isopropylmalate dehydrogenase</fullName>
        <ecNumber evidence="16">1.1.1.85</ecNumber>
    </recommendedName>
    <alternativeName>
        <fullName evidence="16">3-IPM-DH</fullName>
    </alternativeName>
    <alternativeName>
        <fullName evidence="16">Beta-IPM dehydrogenase</fullName>
        <shortName evidence="16">IMDH</shortName>
    </alternativeName>
</protein>
<evidence type="ECO:0000256" key="14">
    <source>
        <dbReference type="ARBA" id="ARBA00023304"/>
    </source>
</evidence>
<dbReference type="InterPro" id="IPR024084">
    <property type="entry name" value="IsoPropMal-DH-like_dom"/>
</dbReference>
<feature type="binding site" evidence="16">
    <location>
        <begin position="282"/>
        <end position="294"/>
    </location>
    <ligand>
        <name>NAD(+)</name>
        <dbReference type="ChEBI" id="CHEBI:57540"/>
    </ligand>
</feature>
<feature type="domain" description="Isopropylmalate dehydrogenase-like" evidence="18">
    <location>
        <begin position="6"/>
        <end position="353"/>
    </location>
</feature>
<comment type="pathway">
    <text evidence="4 16 17">Amino-acid biosynthesis; L-leucine biosynthesis; L-leucine from 3-methyl-2-oxobutanoate: step 3/4.</text>
</comment>
<dbReference type="Pfam" id="PF00180">
    <property type="entry name" value="Iso_dh"/>
    <property type="match status" value="1"/>
</dbReference>
<dbReference type="InterPro" id="IPR004429">
    <property type="entry name" value="Isopropylmalate_DH"/>
</dbReference>
<keyword evidence="13 16" id="KW-0520">NAD</keyword>
<feature type="binding site" evidence="16">
    <location>
        <position position="224"/>
    </location>
    <ligand>
        <name>Mg(2+)</name>
        <dbReference type="ChEBI" id="CHEBI:18420"/>
    </ligand>
</feature>
<dbReference type="EC" id="1.1.1.85" evidence="16"/>
<evidence type="ECO:0000259" key="18">
    <source>
        <dbReference type="SMART" id="SM01329"/>
    </source>
</evidence>
<feature type="site" description="Important for catalysis" evidence="16">
    <location>
        <position position="143"/>
    </location>
</feature>
<feature type="site" description="Important for catalysis" evidence="16">
    <location>
        <position position="192"/>
    </location>
</feature>
<evidence type="ECO:0000256" key="17">
    <source>
        <dbReference type="RuleBase" id="RU004445"/>
    </source>
</evidence>
<evidence type="ECO:0000256" key="15">
    <source>
        <dbReference type="ARBA" id="ARBA00023577"/>
    </source>
</evidence>
<dbReference type="AlphaFoldDB" id="A0A1N7LX51"/>
<feature type="binding site" evidence="16">
    <location>
        <position position="98"/>
    </location>
    <ligand>
        <name>substrate</name>
    </ligand>
</feature>
<dbReference type="EMBL" id="FTOD01000005">
    <property type="protein sequence ID" value="SIS78382.1"/>
    <property type="molecule type" value="Genomic_DNA"/>
</dbReference>
<dbReference type="GO" id="GO:0000287">
    <property type="term" value="F:magnesium ion binding"/>
    <property type="evidence" value="ECO:0007669"/>
    <property type="project" value="InterPro"/>
</dbReference>
<keyword evidence="14 16" id="KW-0100">Branched-chain amino acid biosynthesis</keyword>
<keyword evidence="7 16" id="KW-0432">Leucine biosynthesis</keyword>
<organism evidence="19 20">
    <name type="scientific">Kroppenstedtia eburnea</name>
    <dbReference type="NCBI Taxonomy" id="714067"/>
    <lineage>
        <taxon>Bacteria</taxon>
        <taxon>Bacillati</taxon>
        <taxon>Bacillota</taxon>
        <taxon>Bacilli</taxon>
        <taxon>Bacillales</taxon>
        <taxon>Thermoactinomycetaceae</taxon>
        <taxon>Kroppenstedtia</taxon>
    </lineage>
</organism>
<proteinExistence type="inferred from homology"/>
<dbReference type="SMART" id="SM01329">
    <property type="entry name" value="Iso_dh"/>
    <property type="match status" value="1"/>
</dbReference>
<dbReference type="GO" id="GO:0051287">
    <property type="term" value="F:NAD binding"/>
    <property type="evidence" value="ECO:0007669"/>
    <property type="project" value="InterPro"/>
</dbReference>
<comment type="catalytic activity">
    <reaction evidence="1 16 17">
        <text>(2R,3S)-3-isopropylmalate + NAD(+) = 4-methyl-2-oxopentanoate + CO2 + NADH</text>
        <dbReference type="Rhea" id="RHEA:32271"/>
        <dbReference type="ChEBI" id="CHEBI:16526"/>
        <dbReference type="ChEBI" id="CHEBI:17865"/>
        <dbReference type="ChEBI" id="CHEBI:35121"/>
        <dbReference type="ChEBI" id="CHEBI:57540"/>
        <dbReference type="ChEBI" id="CHEBI:57945"/>
        <dbReference type="EC" id="1.1.1.85"/>
    </reaction>
</comment>
<comment type="cofactor">
    <cofactor evidence="2">
        <name>Mn(2+)</name>
        <dbReference type="ChEBI" id="CHEBI:29035"/>
    </cofactor>
</comment>
<evidence type="ECO:0000256" key="2">
    <source>
        <dbReference type="ARBA" id="ARBA00001936"/>
    </source>
</evidence>
<comment type="similarity">
    <text evidence="5 16">Belongs to the isocitrate and isopropylmalate dehydrogenases family. LeuB type 1 subfamily.</text>
</comment>
<keyword evidence="8 16" id="KW-0963">Cytoplasm</keyword>
<dbReference type="GO" id="GO:0005829">
    <property type="term" value="C:cytosol"/>
    <property type="evidence" value="ECO:0007669"/>
    <property type="project" value="TreeGrafter"/>
</dbReference>
<evidence type="ECO:0000256" key="10">
    <source>
        <dbReference type="ARBA" id="ARBA00022723"/>
    </source>
</evidence>
<keyword evidence="10 16" id="KW-0479">Metal-binding</keyword>
<feature type="binding site" evidence="16">
    <location>
        <position position="136"/>
    </location>
    <ligand>
        <name>substrate</name>
    </ligand>
</feature>
<feature type="binding site" evidence="16">
    <location>
        <begin position="78"/>
        <end position="91"/>
    </location>
    <ligand>
        <name>NAD(+)</name>
        <dbReference type="ChEBI" id="CHEBI:57540"/>
    </ligand>
</feature>
<evidence type="ECO:0000256" key="13">
    <source>
        <dbReference type="ARBA" id="ARBA00023027"/>
    </source>
</evidence>
<comment type="subcellular location">
    <subcellularLocation>
        <location evidence="3 16">Cytoplasm</location>
    </subcellularLocation>
</comment>
<keyword evidence="20" id="KW-1185">Reference proteome</keyword>
<evidence type="ECO:0000256" key="5">
    <source>
        <dbReference type="ARBA" id="ARBA00008319"/>
    </source>
</evidence>
<feature type="binding site" evidence="16">
    <location>
        <position position="108"/>
    </location>
    <ligand>
        <name>substrate</name>
    </ligand>
</feature>
<dbReference type="Gene3D" id="3.40.718.10">
    <property type="entry name" value="Isopropylmalate Dehydrogenase"/>
    <property type="match status" value="1"/>
</dbReference>
<reference evidence="20" key="1">
    <citation type="submission" date="2017-01" db="EMBL/GenBank/DDBJ databases">
        <authorList>
            <person name="Varghese N."/>
            <person name="Submissions S."/>
        </authorList>
    </citation>
    <scope>NUCLEOTIDE SEQUENCE [LARGE SCALE GENOMIC DNA]</scope>
    <source>
        <strain evidence="20">DSM 45196</strain>
    </source>
</reference>
<sequence>MEKERKIAVLPGDGVGPEIVEEGVKVLKQAGEQFGYRFHLHFGWIGGCAIDRLKQPLPQETLRICMDADAILLGAVGGPRWDRNPPEHRPEKALLSLRKELELFANLRPAKRFPGLENSSSLRAEVLKGVDLLVVRELTGGIYFGAKFTEETPQGLQATDTLVYREDEVERILRRAFELARGRRNRVTSVDKANVLESSRLWRRVAERVAREYPDVELEHMLVDNCAMQMIRRPASFDVIVTENMFGDILSDEAAILTGSIGMLPSASLGGGNRGLYEPVHGSAPDIAGEGVANPAAVILSVAMMFRHSFDDEEAARAIEASVTQVLNSGARTMDVAAVGDLALSTDQFGDRVVEELKKHPREPRVPVEAMM</sequence>
<keyword evidence="9 16" id="KW-0028">Amino-acid biosynthesis</keyword>
<accession>A0A1N7LX51</accession>
<feature type="binding site" evidence="16">
    <location>
        <position position="252"/>
    </location>
    <ligand>
        <name>Mg(2+)</name>
        <dbReference type="ChEBI" id="CHEBI:18420"/>
    </ligand>
</feature>
<evidence type="ECO:0000313" key="19">
    <source>
        <dbReference type="EMBL" id="SIS78382.1"/>
    </source>
</evidence>
<gene>
    <name evidence="16" type="primary">leuB</name>
    <name evidence="19" type="ORF">SAMN05421790_10542</name>
</gene>
<keyword evidence="12 16" id="KW-0560">Oxidoreductase</keyword>
<keyword evidence="11 16" id="KW-0460">Magnesium</keyword>
<comment type="subunit">
    <text evidence="6 16 17">Homodimer.</text>
</comment>
<evidence type="ECO:0000256" key="8">
    <source>
        <dbReference type="ARBA" id="ARBA00022490"/>
    </source>
</evidence>
<evidence type="ECO:0000256" key="16">
    <source>
        <dbReference type="HAMAP-Rule" id="MF_01033"/>
    </source>
</evidence>
<dbReference type="InterPro" id="IPR019818">
    <property type="entry name" value="IsoCit/isopropylmalate_DH_CS"/>
</dbReference>
<comment type="cofactor">
    <cofactor evidence="16 17">
        <name>Mg(2+)</name>
        <dbReference type="ChEBI" id="CHEBI:18420"/>
    </cofactor>
    <cofactor evidence="16 17">
        <name>Mn(2+)</name>
        <dbReference type="ChEBI" id="CHEBI:29035"/>
    </cofactor>
    <text evidence="16 17">Binds 1 Mg(2+) or Mn(2+) ion per subunit.</text>
</comment>
<dbReference type="PANTHER" id="PTHR42979:SF1">
    <property type="entry name" value="3-ISOPROPYLMALATE DEHYDROGENASE"/>
    <property type="match status" value="1"/>
</dbReference>
<dbReference type="RefSeq" id="WP_009712072.1">
    <property type="nucleotide sequence ID" value="NZ_CP048103.1"/>
</dbReference>
<evidence type="ECO:0000256" key="9">
    <source>
        <dbReference type="ARBA" id="ARBA00022605"/>
    </source>
</evidence>
<dbReference type="GO" id="GO:0003862">
    <property type="term" value="F:3-isopropylmalate dehydrogenase activity"/>
    <property type="evidence" value="ECO:0007669"/>
    <property type="project" value="UniProtKB-UniRule"/>
</dbReference>
<evidence type="ECO:0000256" key="11">
    <source>
        <dbReference type="ARBA" id="ARBA00022842"/>
    </source>
</evidence>
<dbReference type="OrthoDB" id="9806254at2"/>
<comment type="function">
    <text evidence="15 16 17">Catalyzes the oxidation of 3-carboxy-2-hydroxy-4-methylpentanoate (3-isopropylmalate) to 3-carboxy-4-methyl-2-oxopentanoate. The product decarboxylates to 4-methyl-2 oxopentanoate.</text>
</comment>
<keyword evidence="16" id="KW-0464">Manganese</keyword>
<evidence type="ECO:0000256" key="12">
    <source>
        <dbReference type="ARBA" id="ARBA00023002"/>
    </source>
</evidence>
<evidence type="ECO:0000256" key="1">
    <source>
        <dbReference type="ARBA" id="ARBA00000624"/>
    </source>
</evidence>
<dbReference type="GO" id="GO:0009098">
    <property type="term" value="P:L-leucine biosynthetic process"/>
    <property type="evidence" value="ECO:0007669"/>
    <property type="project" value="UniProtKB-UniRule"/>
</dbReference>
<evidence type="ECO:0000256" key="4">
    <source>
        <dbReference type="ARBA" id="ARBA00004762"/>
    </source>
</evidence>
<name>A0A1N7LX51_9BACL</name>
<evidence type="ECO:0000256" key="7">
    <source>
        <dbReference type="ARBA" id="ARBA00022430"/>
    </source>
</evidence>
<evidence type="ECO:0000256" key="6">
    <source>
        <dbReference type="ARBA" id="ARBA00011738"/>
    </source>
</evidence>
<evidence type="ECO:0000313" key="20">
    <source>
        <dbReference type="Proteomes" id="UP000186795"/>
    </source>
</evidence>